<dbReference type="Pfam" id="PF12911">
    <property type="entry name" value="OppC_N"/>
    <property type="match status" value="1"/>
</dbReference>
<dbReference type="RefSeq" id="WP_016648447.1">
    <property type="nucleotide sequence ID" value="NZ_CP138857.1"/>
</dbReference>
<keyword evidence="4 7" id="KW-0812">Transmembrane</keyword>
<proteinExistence type="inferred from homology"/>
<dbReference type="InterPro" id="IPR050366">
    <property type="entry name" value="BP-dependent_transpt_permease"/>
</dbReference>
<dbReference type="InterPro" id="IPR000515">
    <property type="entry name" value="MetI-like"/>
</dbReference>
<dbReference type="PROSITE" id="PS50928">
    <property type="entry name" value="ABC_TM1"/>
    <property type="match status" value="1"/>
</dbReference>
<keyword evidence="3" id="KW-1003">Cell membrane</keyword>
<dbReference type="Proteomes" id="UP001229251">
    <property type="component" value="Unassembled WGS sequence"/>
</dbReference>
<evidence type="ECO:0000259" key="8">
    <source>
        <dbReference type="PROSITE" id="PS50928"/>
    </source>
</evidence>
<evidence type="ECO:0000313" key="10">
    <source>
        <dbReference type="Proteomes" id="UP001229251"/>
    </source>
</evidence>
<comment type="similarity">
    <text evidence="7">Belongs to the binding-protein-dependent transport system permease family.</text>
</comment>
<dbReference type="InterPro" id="IPR035906">
    <property type="entry name" value="MetI-like_sf"/>
</dbReference>
<reference evidence="9" key="1">
    <citation type="submission" date="2023-05" db="EMBL/GenBank/DDBJ databases">
        <title>Cataloging the Phylogenetic Diversity of Human Bladder Bacteria.</title>
        <authorList>
            <person name="Du J."/>
        </authorList>
    </citation>
    <scope>NUCLEOTIDE SEQUENCE</scope>
    <source>
        <strain evidence="9">UMB1231</strain>
    </source>
</reference>
<keyword evidence="5 7" id="KW-1133">Transmembrane helix</keyword>
<dbReference type="Pfam" id="PF00528">
    <property type="entry name" value="BPD_transp_1"/>
    <property type="match status" value="1"/>
</dbReference>
<feature type="transmembrane region" description="Helical" evidence="7">
    <location>
        <begin position="138"/>
        <end position="156"/>
    </location>
</feature>
<dbReference type="AlphaFoldDB" id="A0AAJ1Q2S6"/>
<keyword evidence="6 7" id="KW-0472">Membrane</keyword>
<evidence type="ECO:0000256" key="6">
    <source>
        <dbReference type="ARBA" id="ARBA00023136"/>
    </source>
</evidence>
<dbReference type="GO" id="GO:0005886">
    <property type="term" value="C:plasma membrane"/>
    <property type="evidence" value="ECO:0007669"/>
    <property type="project" value="UniProtKB-SubCell"/>
</dbReference>
<protein>
    <submittedName>
        <fullName evidence="9">ABC transporter permease</fullName>
    </submittedName>
</protein>
<comment type="subcellular location">
    <subcellularLocation>
        <location evidence="1 7">Cell membrane</location>
        <topology evidence="1 7">Multi-pass membrane protein</topology>
    </subcellularLocation>
</comment>
<feature type="transmembrane region" description="Helical" evidence="7">
    <location>
        <begin position="101"/>
        <end position="126"/>
    </location>
</feature>
<keyword evidence="2 7" id="KW-0813">Transport</keyword>
<gene>
    <name evidence="9" type="ORF">QP433_01665</name>
</gene>
<accession>A0AAJ1Q2S6</accession>
<evidence type="ECO:0000256" key="7">
    <source>
        <dbReference type="RuleBase" id="RU363032"/>
    </source>
</evidence>
<evidence type="ECO:0000313" key="9">
    <source>
        <dbReference type="EMBL" id="MDK7186683.1"/>
    </source>
</evidence>
<feature type="transmembrane region" description="Helical" evidence="7">
    <location>
        <begin position="212"/>
        <end position="233"/>
    </location>
</feature>
<feature type="domain" description="ABC transmembrane type-1" evidence="8">
    <location>
        <begin position="99"/>
        <end position="288"/>
    </location>
</feature>
<evidence type="ECO:0000256" key="4">
    <source>
        <dbReference type="ARBA" id="ARBA00022692"/>
    </source>
</evidence>
<dbReference type="PANTHER" id="PTHR43386:SF1">
    <property type="entry name" value="D,D-DIPEPTIDE TRANSPORT SYSTEM PERMEASE PROTEIN DDPC-RELATED"/>
    <property type="match status" value="1"/>
</dbReference>
<dbReference type="SUPFAM" id="SSF161098">
    <property type="entry name" value="MetI-like"/>
    <property type="match status" value="1"/>
</dbReference>
<dbReference type="CDD" id="cd06261">
    <property type="entry name" value="TM_PBP2"/>
    <property type="match status" value="1"/>
</dbReference>
<dbReference type="Gene3D" id="1.10.3720.10">
    <property type="entry name" value="MetI-like"/>
    <property type="match status" value="1"/>
</dbReference>
<feature type="transmembrane region" description="Helical" evidence="7">
    <location>
        <begin position="162"/>
        <end position="181"/>
    </location>
</feature>
<organism evidence="9 10">
    <name type="scientific">Facklamia hominis</name>
    <dbReference type="NCBI Taxonomy" id="178214"/>
    <lineage>
        <taxon>Bacteria</taxon>
        <taxon>Bacillati</taxon>
        <taxon>Bacillota</taxon>
        <taxon>Bacilli</taxon>
        <taxon>Lactobacillales</taxon>
        <taxon>Aerococcaceae</taxon>
        <taxon>Facklamia</taxon>
    </lineage>
</organism>
<dbReference type="GO" id="GO:0055085">
    <property type="term" value="P:transmembrane transport"/>
    <property type="evidence" value="ECO:0007669"/>
    <property type="project" value="InterPro"/>
</dbReference>
<dbReference type="EMBL" id="JASOOE010000002">
    <property type="protein sequence ID" value="MDK7186683.1"/>
    <property type="molecule type" value="Genomic_DNA"/>
</dbReference>
<evidence type="ECO:0000256" key="2">
    <source>
        <dbReference type="ARBA" id="ARBA00022448"/>
    </source>
</evidence>
<evidence type="ECO:0000256" key="1">
    <source>
        <dbReference type="ARBA" id="ARBA00004651"/>
    </source>
</evidence>
<sequence length="296" mass="32730">MQDNNELFKFKKFDGELTSEHIEVNYVKKLFSLLKANPLALLGLIFIVIIIFAVLLADLYPYDPNQLDVMNSFQSPSIKHLLGTDEVGRDYLSRTLHGGRVSIFVGFLSTVLSTLIGLIVGVIAGYEGGIIDSLLMRFIDLFMSIPSIIIIVVINVFISPNILTLTILIGMFGWMGIARIARAQTLSLKQREYVSAAKNLGTSKAQIIYRHIIPNLIPELIVAFTITMARSIIQESTLSYLGYGVRLPQATWGTMLQGAQSYALDHPFLSVVPGVLILIVVFSLNVLGDVLRKATE</sequence>
<name>A0AAJ1Q2S6_9LACT</name>
<evidence type="ECO:0000256" key="5">
    <source>
        <dbReference type="ARBA" id="ARBA00022989"/>
    </source>
</evidence>
<evidence type="ECO:0000256" key="3">
    <source>
        <dbReference type="ARBA" id="ARBA00022475"/>
    </source>
</evidence>
<feature type="transmembrane region" description="Helical" evidence="7">
    <location>
        <begin position="39"/>
        <end position="60"/>
    </location>
</feature>
<dbReference type="InterPro" id="IPR025966">
    <property type="entry name" value="OppC_N"/>
</dbReference>
<dbReference type="PANTHER" id="PTHR43386">
    <property type="entry name" value="OLIGOPEPTIDE TRANSPORT SYSTEM PERMEASE PROTEIN APPC"/>
    <property type="match status" value="1"/>
</dbReference>
<feature type="transmembrane region" description="Helical" evidence="7">
    <location>
        <begin position="268"/>
        <end position="287"/>
    </location>
</feature>
<comment type="caution">
    <text evidence="9">The sequence shown here is derived from an EMBL/GenBank/DDBJ whole genome shotgun (WGS) entry which is preliminary data.</text>
</comment>